<keyword evidence="4" id="KW-0238">DNA-binding</keyword>
<evidence type="ECO:0000256" key="1">
    <source>
        <dbReference type="ARBA" id="ARBA00022737"/>
    </source>
</evidence>
<evidence type="ECO:0000313" key="5">
    <source>
        <dbReference type="Proteomes" id="UP001233172"/>
    </source>
</evidence>
<feature type="repeat" description="ANK" evidence="3">
    <location>
        <begin position="141"/>
        <end position="173"/>
    </location>
</feature>
<comment type="caution">
    <text evidence="4">The sequence shown here is derived from an EMBL/GenBank/DDBJ whole genome shotgun (WGS) entry which is preliminary data.</text>
</comment>
<dbReference type="PROSITE" id="PS50297">
    <property type="entry name" value="ANK_REP_REGION"/>
    <property type="match status" value="4"/>
</dbReference>
<dbReference type="InterPro" id="IPR050776">
    <property type="entry name" value="Ank_Repeat/CDKN_Inhibitor"/>
</dbReference>
<evidence type="ECO:0000256" key="3">
    <source>
        <dbReference type="PROSITE-ProRule" id="PRU00023"/>
    </source>
</evidence>
<feature type="repeat" description="ANK" evidence="3">
    <location>
        <begin position="273"/>
        <end position="305"/>
    </location>
</feature>
<dbReference type="SMART" id="SM00248">
    <property type="entry name" value="ANK"/>
    <property type="match status" value="9"/>
</dbReference>
<dbReference type="GO" id="GO:0003677">
    <property type="term" value="F:DNA binding"/>
    <property type="evidence" value="ECO:0007669"/>
    <property type="project" value="UniProtKB-KW"/>
</dbReference>
<dbReference type="Pfam" id="PF12796">
    <property type="entry name" value="Ank_2"/>
    <property type="match status" value="3"/>
</dbReference>
<dbReference type="EMBL" id="JASAOG010000207">
    <property type="protein sequence ID" value="KAK0043991.1"/>
    <property type="molecule type" value="Genomic_DNA"/>
</dbReference>
<feature type="repeat" description="ANK" evidence="3">
    <location>
        <begin position="73"/>
        <end position="105"/>
    </location>
</feature>
<sequence>MALPIFRQKTILSAKNKSISRSRSNIINEIPQKENNVQEIFMTATEQGDPETVCKLLDELHITPDIAAVREGLGHSALSLASTYGQTSVVAVLLKNGANPCLVSGVGRIPLHDACINGHLEAAQLLTEYMTDSDLNIQDNSGQAAVHLAAFNGETEVLKLLIQKGACLTIVDKKGRQPVHLTASRNFVRILQLLFDSGVDLDSQCFSGKTPLHYAAQFGGLETVKFLVARDCDTTLEDKSSYLPAHTAAKFDQLNCLKFLIKQGTSIDAKQKTGKASTHIASCHGAFNVLHWLLDNRAEVNLQDNDGNTPAHCAAQEGKADCFNCCAQHDANLDLLNAKGDTPLDTAKKSGHPLLMAKAVANVVMCPLCLQKRQKEDYDRKHPPTDVEKSIMAIRNKAYASPLPKYNVKLGGNKVGLKPDSARSTKRNLGLKEVAVQDRPHRDLPAKYFGEFVDPNQTFQFKMK</sequence>
<dbReference type="InterPro" id="IPR002110">
    <property type="entry name" value="Ankyrin_rpt"/>
</dbReference>
<dbReference type="GO" id="GO:0005634">
    <property type="term" value="C:nucleus"/>
    <property type="evidence" value="ECO:0007669"/>
    <property type="project" value="TreeGrafter"/>
</dbReference>
<feature type="repeat" description="ANK" evidence="3">
    <location>
        <begin position="174"/>
        <end position="206"/>
    </location>
</feature>
<dbReference type="PANTHER" id="PTHR24201">
    <property type="entry name" value="ANK_REP_REGION DOMAIN-CONTAINING PROTEIN"/>
    <property type="match status" value="1"/>
</dbReference>
<protein>
    <submittedName>
        <fullName evidence="4">Homeobox protein Wariai</fullName>
    </submittedName>
</protein>
<reference evidence="4" key="1">
    <citation type="journal article" date="2023" name="PLoS Negl. Trop. Dis.">
        <title>A genome sequence for Biomphalaria pfeifferi, the major vector snail for the human-infecting parasite Schistosoma mansoni.</title>
        <authorList>
            <person name="Bu L."/>
            <person name="Lu L."/>
            <person name="Laidemitt M.R."/>
            <person name="Zhang S.M."/>
            <person name="Mutuku M."/>
            <person name="Mkoji G."/>
            <person name="Steinauer M."/>
            <person name="Loker E.S."/>
        </authorList>
    </citation>
    <scope>NUCLEOTIDE SEQUENCE</scope>
    <source>
        <strain evidence="4">KasaAsao</strain>
    </source>
</reference>
<evidence type="ECO:0000256" key="2">
    <source>
        <dbReference type="ARBA" id="ARBA00023043"/>
    </source>
</evidence>
<keyword evidence="1" id="KW-0677">Repeat</keyword>
<dbReference type="Gene3D" id="1.25.40.20">
    <property type="entry name" value="Ankyrin repeat-containing domain"/>
    <property type="match status" value="2"/>
</dbReference>
<dbReference type="Proteomes" id="UP001233172">
    <property type="component" value="Unassembled WGS sequence"/>
</dbReference>
<dbReference type="PANTHER" id="PTHR24201:SF16">
    <property type="entry name" value="ANKYRIN-1-LIKE-RELATED"/>
    <property type="match status" value="1"/>
</dbReference>
<gene>
    <name evidence="4" type="ORF">Bpfe_026585</name>
</gene>
<reference evidence="4" key="2">
    <citation type="submission" date="2023-04" db="EMBL/GenBank/DDBJ databases">
        <authorList>
            <person name="Bu L."/>
            <person name="Lu L."/>
            <person name="Laidemitt M.R."/>
            <person name="Zhang S.M."/>
            <person name="Mutuku M."/>
            <person name="Mkoji G."/>
            <person name="Steinauer M."/>
            <person name="Loker E.S."/>
        </authorList>
    </citation>
    <scope>NUCLEOTIDE SEQUENCE</scope>
    <source>
        <strain evidence="4">KasaAsao</strain>
        <tissue evidence="4">Whole Snail</tissue>
    </source>
</reference>
<dbReference type="AlphaFoldDB" id="A0AAD8AX20"/>
<feature type="repeat" description="ANK" evidence="3">
    <location>
        <begin position="207"/>
        <end position="239"/>
    </location>
</feature>
<dbReference type="InterPro" id="IPR036770">
    <property type="entry name" value="Ankyrin_rpt-contain_sf"/>
</dbReference>
<evidence type="ECO:0000313" key="4">
    <source>
        <dbReference type="EMBL" id="KAK0043991.1"/>
    </source>
</evidence>
<accession>A0AAD8AX20</accession>
<keyword evidence="2 3" id="KW-0040">ANK repeat</keyword>
<proteinExistence type="predicted"/>
<dbReference type="PRINTS" id="PR01415">
    <property type="entry name" value="ANKYRIN"/>
</dbReference>
<keyword evidence="5" id="KW-1185">Reference proteome</keyword>
<feature type="repeat" description="ANK" evidence="3">
    <location>
        <begin position="240"/>
        <end position="272"/>
    </location>
</feature>
<keyword evidence="4" id="KW-0371">Homeobox</keyword>
<dbReference type="SUPFAM" id="SSF48403">
    <property type="entry name" value="Ankyrin repeat"/>
    <property type="match status" value="1"/>
</dbReference>
<organism evidence="4 5">
    <name type="scientific">Biomphalaria pfeifferi</name>
    <name type="common">Bloodfluke planorb</name>
    <name type="synonym">Freshwater snail</name>
    <dbReference type="NCBI Taxonomy" id="112525"/>
    <lineage>
        <taxon>Eukaryota</taxon>
        <taxon>Metazoa</taxon>
        <taxon>Spiralia</taxon>
        <taxon>Lophotrochozoa</taxon>
        <taxon>Mollusca</taxon>
        <taxon>Gastropoda</taxon>
        <taxon>Heterobranchia</taxon>
        <taxon>Euthyneura</taxon>
        <taxon>Panpulmonata</taxon>
        <taxon>Hygrophila</taxon>
        <taxon>Lymnaeoidea</taxon>
        <taxon>Planorbidae</taxon>
        <taxon>Biomphalaria</taxon>
    </lineage>
</organism>
<dbReference type="PROSITE" id="PS50088">
    <property type="entry name" value="ANK_REPEAT"/>
    <property type="match status" value="6"/>
</dbReference>
<name>A0AAD8AX20_BIOPF</name>